<dbReference type="AlphaFoldDB" id="A0A432AXE4"/>
<evidence type="ECO:0000313" key="8">
    <source>
        <dbReference type="Proteomes" id="UP000327458"/>
    </source>
</evidence>
<evidence type="ECO:0000256" key="3">
    <source>
        <dbReference type="SAM" id="SignalP"/>
    </source>
</evidence>
<dbReference type="GO" id="GO:0030313">
    <property type="term" value="C:cell envelope"/>
    <property type="evidence" value="ECO:0007669"/>
    <property type="project" value="UniProtKB-SubCell"/>
</dbReference>
<dbReference type="SUPFAM" id="SSF111369">
    <property type="entry name" value="HlyD-like secretion proteins"/>
    <property type="match status" value="1"/>
</dbReference>
<evidence type="ECO:0000256" key="1">
    <source>
        <dbReference type="ARBA" id="ARBA00004196"/>
    </source>
</evidence>
<comment type="subcellular location">
    <subcellularLocation>
        <location evidence="1">Cell envelope</location>
    </subcellularLocation>
</comment>
<keyword evidence="9" id="KW-1185">Reference proteome</keyword>
<dbReference type="RefSeq" id="WP_126342282.1">
    <property type="nucleotide sequence ID" value="NZ_CP041698.1"/>
</dbReference>
<organism evidence="6 7">
    <name type="scientific">Chlorobium phaeovibrioides</name>
    <dbReference type="NCBI Taxonomy" id="1094"/>
    <lineage>
        <taxon>Bacteria</taxon>
        <taxon>Pseudomonadati</taxon>
        <taxon>Chlorobiota</taxon>
        <taxon>Chlorobiia</taxon>
        <taxon>Chlorobiales</taxon>
        <taxon>Chlorobiaceae</taxon>
        <taxon>Chlorobium/Pelodictyon group</taxon>
        <taxon>Chlorobium</taxon>
    </lineage>
</organism>
<keyword evidence="2" id="KW-0175">Coiled coil</keyword>
<dbReference type="Proteomes" id="UP000489351">
    <property type="component" value="Unassembled WGS sequence"/>
</dbReference>
<proteinExistence type="predicted"/>
<protein>
    <submittedName>
        <fullName evidence="6">HlyD family efflux transporter periplasmic adaptor subunit</fullName>
    </submittedName>
</protein>
<dbReference type="EMBL" id="WUBZ01000010">
    <property type="protein sequence ID" value="MWV54288.1"/>
    <property type="molecule type" value="Genomic_DNA"/>
</dbReference>
<reference evidence="5 9" key="3">
    <citation type="submission" date="2019-11" db="EMBL/GenBank/DDBJ databases">
        <title>Green- and brown-colored morphotypes of Chlorobia in the stratified aquatic ecosystems of Kandalaksha Gulf (White Sea): A model for study of the accessory genome evolution.</title>
        <authorList>
            <person name="Grouzdev D.S."/>
        </authorList>
    </citation>
    <scope>NUCLEOTIDE SEQUENCE [LARGE SCALE GENOMIC DNA]</scope>
    <source>
        <strain evidence="5 9">ZM</strain>
    </source>
</reference>
<reference evidence="4 8" key="2">
    <citation type="submission" date="2019-07" db="EMBL/GenBank/DDBJ databases">
        <title>Draft genome Sequence of Chlorobium phaeovibrioides sp. strain PhvTcv-s14, from the Phylum Chlorobi.</title>
        <authorList>
            <person name="Babenko V."/>
            <person name="Boldyreva D."/>
            <person name="Kanygina A."/>
            <person name="Selezneva O."/>
            <person name="Akopiyan T."/>
            <person name="Lunina O."/>
        </authorList>
    </citation>
    <scope>NUCLEOTIDE SEQUENCE [LARGE SCALE GENOMIC DNA]</scope>
    <source>
        <strain evidence="4 8">GrTcv12</strain>
    </source>
</reference>
<dbReference type="EMBL" id="RXYK01000001">
    <property type="protein sequence ID" value="RTY40005.1"/>
    <property type="molecule type" value="Genomic_DNA"/>
</dbReference>
<name>A0A432AXE4_CHLPH</name>
<evidence type="ECO:0000313" key="7">
    <source>
        <dbReference type="Proteomes" id="UP000279908"/>
    </source>
</evidence>
<evidence type="ECO:0000256" key="2">
    <source>
        <dbReference type="ARBA" id="ARBA00023054"/>
    </source>
</evidence>
<dbReference type="PANTHER" id="PTHR32347">
    <property type="entry name" value="EFFLUX SYSTEM COMPONENT YKNX-RELATED"/>
    <property type="match status" value="1"/>
</dbReference>
<dbReference type="Proteomes" id="UP000279908">
    <property type="component" value="Unassembled WGS sequence"/>
</dbReference>
<dbReference type="Gene3D" id="1.10.287.470">
    <property type="entry name" value="Helix hairpin bin"/>
    <property type="match status" value="1"/>
</dbReference>
<dbReference type="PANTHER" id="PTHR32347:SF23">
    <property type="entry name" value="BLL5650 PROTEIN"/>
    <property type="match status" value="1"/>
</dbReference>
<dbReference type="Gene3D" id="2.40.30.170">
    <property type="match status" value="1"/>
</dbReference>
<keyword evidence="3" id="KW-0732">Signal</keyword>
<feature type="chain" id="PRO_5044603618" evidence="3">
    <location>
        <begin position="22"/>
        <end position="303"/>
    </location>
</feature>
<evidence type="ECO:0000313" key="9">
    <source>
        <dbReference type="Proteomes" id="UP000489351"/>
    </source>
</evidence>
<dbReference type="EMBL" id="VMRG01000001">
    <property type="protein sequence ID" value="KAA6232492.1"/>
    <property type="molecule type" value="Genomic_DNA"/>
</dbReference>
<comment type="caution">
    <text evidence="6">The sequence shown here is derived from an EMBL/GenBank/DDBJ whole genome shotgun (WGS) entry which is preliminary data.</text>
</comment>
<feature type="signal peptide" evidence="3">
    <location>
        <begin position="1"/>
        <end position="21"/>
    </location>
</feature>
<evidence type="ECO:0000313" key="4">
    <source>
        <dbReference type="EMBL" id="KAA6232492.1"/>
    </source>
</evidence>
<evidence type="ECO:0000313" key="5">
    <source>
        <dbReference type="EMBL" id="MWV54288.1"/>
    </source>
</evidence>
<sequence>MKHFRKAFCSACILTSLVLFGCGGNGQPDGYGNFESTEIIVSSEASGKLLFFPVEEGEKLDKGAVAALVDTTQLHFSLQQLLAQQKGMKTKKPSLRAEASVYRQQRSNLEQDVLRYRRLVAEGAAPAKQLEDLENQVKVVERQIASVATRNPEVDQEVRSIEAQILRIRDQIKRSSVVNPSTGVVLAAYAEEGEVTAYGKPLYRIADLDSMYLRVYLSGSQLASVAIGDSVDVLVDGEKPAEHKLSGRVSWISSKAEFTPKIIQTREDRVTMVYAVKVLVKNPDGLLKIGMPGEIRFRKATEG</sequence>
<dbReference type="Proteomes" id="UP000327458">
    <property type="component" value="Unassembled WGS sequence"/>
</dbReference>
<dbReference type="PROSITE" id="PS51257">
    <property type="entry name" value="PROKAR_LIPOPROTEIN"/>
    <property type="match status" value="1"/>
</dbReference>
<reference evidence="6 7" key="1">
    <citation type="submission" date="2018-12" db="EMBL/GenBank/DDBJ databases">
        <authorList>
            <person name="Lunina O.N."/>
            <person name="Grouzdev D.S."/>
            <person name="Gorlenko V.M."/>
            <person name="Savvichev A.S."/>
        </authorList>
    </citation>
    <scope>NUCLEOTIDE SEQUENCE [LARGE SCALE GENOMIC DNA]</scope>
    <source>
        <strain evidence="6 7">BrKhr-17</strain>
    </source>
</reference>
<gene>
    <name evidence="6" type="ORF">EKD02_01005</name>
    <name evidence="4" type="ORF">FP507_04880</name>
    <name evidence="5" type="ORF">GJ685_04310</name>
</gene>
<dbReference type="Gene3D" id="2.40.50.100">
    <property type="match status" value="1"/>
</dbReference>
<evidence type="ECO:0000313" key="6">
    <source>
        <dbReference type="EMBL" id="RTY40005.1"/>
    </source>
</evidence>
<accession>A0A432AXE4</accession>
<dbReference type="InterPro" id="IPR050465">
    <property type="entry name" value="UPF0194_transport"/>
</dbReference>